<keyword evidence="3" id="KW-1185">Reference proteome</keyword>
<evidence type="ECO:0000313" key="2">
    <source>
        <dbReference type="EMBL" id="KAJ3599510.1"/>
    </source>
</evidence>
<keyword evidence="1" id="KW-0472">Membrane</keyword>
<reference evidence="2" key="1">
    <citation type="submission" date="2022-07" db="EMBL/GenBank/DDBJ databases">
        <title>Chromosome-level genome of Muraenolepis orangiensis.</title>
        <authorList>
            <person name="Kim J."/>
        </authorList>
    </citation>
    <scope>NUCLEOTIDE SEQUENCE</scope>
    <source>
        <strain evidence="2">KU_S4_2022</strain>
        <tissue evidence="2">Muscle</tissue>
    </source>
</reference>
<dbReference type="EMBL" id="JANIIK010000048">
    <property type="protein sequence ID" value="KAJ3599510.1"/>
    <property type="molecule type" value="Genomic_DNA"/>
</dbReference>
<accession>A0A9Q0E627</accession>
<gene>
    <name evidence="2" type="ORF">NHX12_033470</name>
</gene>
<keyword evidence="1" id="KW-1133">Transmembrane helix</keyword>
<comment type="caution">
    <text evidence="2">The sequence shown here is derived from an EMBL/GenBank/DDBJ whole genome shotgun (WGS) entry which is preliminary data.</text>
</comment>
<protein>
    <submittedName>
        <fullName evidence="2">Uncharacterized protein</fullName>
    </submittedName>
</protein>
<organism evidence="2 3">
    <name type="scientific">Muraenolepis orangiensis</name>
    <name type="common">Patagonian moray cod</name>
    <dbReference type="NCBI Taxonomy" id="630683"/>
    <lineage>
        <taxon>Eukaryota</taxon>
        <taxon>Metazoa</taxon>
        <taxon>Chordata</taxon>
        <taxon>Craniata</taxon>
        <taxon>Vertebrata</taxon>
        <taxon>Euteleostomi</taxon>
        <taxon>Actinopterygii</taxon>
        <taxon>Neopterygii</taxon>
        <taxon>Teleostei</taxon>
        <taxon>Neoteleostei</taxon>
        <taxon>Acanthomorphata</taxon>
        <taxon>Zeiogadaria</taxon>
        <taxon>Gadariae</taxon>
        <taxon>Gadiformes</taxon>
        <taxon>Muraenolepidoidei</taxon>
        <taxon>Muraenolepididae</taxon>
        <taxon>Muraenolepis</taxon>
    </lineage>
</organism>
<name>A0A9Q0E627_9TELE</name>
<evidence type="ECO:0000313" key="3">
    <source>
        <dbReference type="Proteomes" id="UP001148018"/>
    </source>
</evidence>
<proteinExistence type="predicted"/>
<keyword evidence="1" id="KW-0812">Transmembrane</keyword>
<feature type="transmembrane region" description="Helical" evidence="1">
    <location>
        <begin position="58"/>
        <end position="79"/>
    </location>
</feature>
<dbReference type="OrthoDB" id="10620016at2759"/>
<dbReference type="AlphaFoldDB" id="A0A9Q0E627"/>
<sequence>MEKNMFPGTSLSPVLMKHQVPGHWRVYLPTPAMGSKAKIKTRHHMIARVNLVTLVFMWLEYQCGFVMAMALSIAITLAMKREQRPKVVIHTPKNAHNLLDGSMFSHFMSAWMRARELPTMPVTIIVMGNPTDTDLQESLFVPFMSSRNCLETFEFRMLSPTFCQASR</sequence>
<dbReference type="Proteomes" id="UP001148018">
    <property type="component" value="Unassembled WGS sequence"/>
</dbReference>
<evidence type="ECO:0000256" key="1">
    <source>
        <dbReference type="SAM" id="Phobius"/>
    </source>
</evidence>